<reference evidence="1 2" key="1">
    <citation type="submission" date="2014-03" db="EMBL/GenBank/DDBJ databases">
        <title>Draft genome of the hookworm Oesophagostomum dentatum.</title>
        <authorList>
            <person name="Mitreva M."/>
        </authorList>
    </citation>
    <scope>NUCLEOTIDE SEQUENCE [LARGE SCALE GENOMIC DNA]</scope>
    <source>
        <strain evidence="1 2">OD-Hann</strain>
    </source>
</reference>
<dbReference type="AlphaFoldDB" id="A0A0B1S9I1"/>
<accession>A0A0B1S9I1</accession>
<keyword evidence="2" id="KW-1185">Reference proteome</keyword>
<evidence type="ECO:0000313" key="1">
    <source>
        <dbReference type="EMBL" id="KHJ81579.1"/>
    </source>
</evidence>
<proteinExistence type="predicted"/>
<gene>
    <name evidence="1" type="ORF">OESDEN_18734</name>
</gene>
<evidence type="ECO:0000313" key="2">
    <source>
        <dbReference type="Proteomes" id="UP000053660"/>
    </source>
</evidence>
<dbReference type="Proteomes" id="UP000053660">
    <property type="component" value="Unassembled WGS sequence"/>
</dbReference>
<organism evidence="1 2">
    <name type="scientific">Oesophagostomum dentatum</name>
    <name type="common">Nodular worm</name>
    <dbReference type="NCBI Taxonomy" id="61180"/>
    <lineage>
        <taxon>Eukaryota</taxon>
        <taxon>Metazoa</taxon>
        <taxon>Ecdysozoa</taxon>
        <taxon>Nematoda</taxon>
        <taxon>Chromadorea</taxon>
        <taxon>Rhabditida</taxon>
        <taxon>Rhabditina</taxon>
        <taxon>Rhabditomorpha</taxon>
        <taxon>Strongyloidea</taxon>
        <taxon>Strongylidae</taxon>
        <taxon>Oesophagostomum</taxon>
    </lineage>
</organism>
<dbReference type="OrthoDB" id="10435720at2759"/>
<name>A0A0B1S9I1_OESDE</name>
<feature type="non-terminal residue" evidence="1">
    <location>
        <position position="145"/>
    </location>
</feature>
<dbReference type="EMBL" id="KN588064">
    <property type="protein sequence ID" value="KHJ81579.1"/>
    <property type="molecule type" value="Genomic_DNA"/>
</dbReference>
<protein>
    <submittedName>
        <fullName evidence="1">Uncharacterized protein</fullName>
    </submittedName>
</protein>
<sequence>MQSSRSFPCLHELLDTSSYEKAFTNALIAQDSVLFDHNYAGWPSITAVQPGYKLVRRTSLPFQEYPLIRRSYQFVNRENPIVFVDQSGRPMLQRRVRRRFMPYERPAGDTLPVLPVDEVEQILKEIENGTYESAQSSKSKDSTRR</sequence>